<dbReference type="Proteomes" id="UP000789525">
    <property type="component" value="Unassembled WGS sequence"/>
</dbReference>
<gene>
    <name evidence="1" type="ORF">ACOLOM_LOCUS4888</name>
</gene>
<reference evidence="1" key="1">
    <citation type="submission" date="2021-06" db="EMBL/GenBank/DDBJ databases">
        <authorList>
            <person name="Kallberg Y."/>
            <person name="Tangrot J."/>
            <person name="Rosling A."/>
        </authorList>
    </citation>
    <scope>NUCLEOTIDE SEQUENCE</scope>
    <source>
        <strain evidence="1">CL356</strain>
    </source>
</reference>
<accession>A0ACA9LYW4</accession>
<keyword evidence="2" id="KW-1185">Reference proteome</keyword>
<proteinExistence type="predicted"/>
<dbReference type="EMBL" id="CAJVPT010008449">
    <property type="protein sequence ID" value="CAG8551899.1"/>
    <property type="molecule type" value="Genomic_DNA"/>
</dbReference>
<comment type="caution">
    <text evidence="1">The sequence shown here is derived from an EMBL/GenBank/DDBJ whole genome shotgun (WGS) entry which is preliminary data.</text>
</comment>
<feature type="non-terminal residue" evidence="1">
    <location>
        <position position="1"/>
    </location>
</feature>
<name>A0ACA9LYW4_9GLOM</name>
<sequence>LSDEDSDDEYAESSDQSVQDGQLQRIPTPQQTVYRVNRQFNELCTPLLYQELNFLSGGITSQSIHYFVAAKYGQHVRTLRILMNGIARQVPEESILKILGYCHNISSLALYYNSINSPTNFRLSSTLPDTIIRMIKEGNLDSIGFYSCKVVQDNLMYKEVPFAGPLFDEIAQSESASLLKRLDIALPRVPATTRDLICSRFTSLQSLTVRKALRRLDGSIWSGGCCKIWASYDNLTSLQLIGCTSVYPPDVPELVQHFAALEHLLVSACGLEFNENWLVASSPSPQVPPPRAYDPLGDPRYGSFTVDPEIYPRLQVLRAESLETGFGNEYNRVREKTVATALQEVCDKRGIELRRDGKWIFSPPSTPAILGRAPNIPHPDRINTDIFFCLELETVSLKIFVDAGWATTETGIHNGSSLDRGLLPTDPRNGVGHEIDGPAFNKPVQGDPSSGAVSDRFGVEEWSHTSTRDEIENEVTSRYGRQICIVRANIDLRGPDHCEEGRDNLSLCVNIQSI</sequence>
<evidence type="ECO:0000313" key="1">
    <source>
        <dbReference type="EMBL" id="CAG8551899.1"/>
    </source>
</evidence>
<organism evidence="1 2">
    <name type="scientific">Acaulospora colombiana</name>
    <dbReference type="NCBI Taxonomy" id="27376"/>
    <lineage>
        <taxon>Eukaryota</taxon>
        <taxon>Fungi</taxon>
        <taxon>Fungi incertae sedis</taxon>
        <taxon>Mucoromycota</taxon>
        <taxon>Glomeromycotina</taxon>
        <taxon>Glomeromycetes</taxon>
        <taxon>Diversisporales</taxon>
        <taxon>Acaulosporaceae</taxon>
        <taxon>Acaulospora</taxon>
    </lineage>
</organism>
<evidence type="ECO:0000313" key="2">
    <source>
        <dbReference type="Proteomes" id="UP000789525"/>
    </source>
</evidence>
<protein>
    <submittedName>
        <fullName evidence="1">12614_t:CDS:1</fullName>
    </submittedName>
</protein>